<dbReference type="HOGENOM" id="CLU_007861_1_0_1"/>
<dbReference type="OrthoDB" id="10267654at2759"/>
<dbReference type="GO" id="GO:0003723">
    <property type="term" value="F:RNA binding"/>
    <property type="evidence" value="ECO:0007669"/>
    <property type="project" value="UniProtKB-UniRule"/>
</dbReference>
<dbReference type="EMBL" id="KN837197">
    <property type="protein sequence ID" value="KIJ34602.1"/>
    <property type="molecule type" value="Genomic_DNA"/>
</dbReference>
<dbReference type="PANTHER" id="PTHR32198:SF2">
    <property type="entry name" value="MITOCHONDRIAL ESCAPE PROTEIN 2"/>
    <property type="match status" value="1"/>
</dbReference>
<evidence type="ECO:0000256" key="7">
    <source>
        <dbReference type="ARBA" id="ARBA00023128"/>
    </source>
</evidence>
<evidence type="ECO:0000256" key="8">
    <source>
        <dbReference type="ARBA" id="ARBA00023136"/>
    </source>
</evidence>
<evidence type="ECO:0000256" key="5">
    <source>
        <dbReference type="ARBA" id="ARBA00022792"/>
    </source>
</evidence>
<evidence type="ECO:0000256" key="2">
    <source>
        <dbReference type="ARBA" id="ARBA00010320"/>
    </source>
</evidence>
<protein>
    <recommendedName>
        <fullName evidence="3 10">Mitochondrial escape protein 2</fullName>
    </recommendedName>
</protein>
<keyword evidence="10" id="KW-0694">RNA-binding</keyword>
<keyword evidence="5 10" id="KW-0999">Mitochondrion inner membrane</keyword>
<dbReference type="GO" id="GO:0005743">
    <property type="term" value="C:mitochondrial inner membrane"/>
    <property type="evidence" value="ECO:0007669"/>
    <property type="project" value="UniProtKB-SubCell"/>
</dbReference>
<dbReference type="CDD" id="cd00009">
    <property type="entry name" value="AAA"/>
    <property type="match status" value="1"/>
</dbReference>
<dbReference type="InterPro" id="IPR027417">
    <property type="entry name" value="P-loop_NTPase"/>
</dbReference>
<comment type="subcellular location">
    <subcellularLocation>
        <location evidence="1 10">Mitochondrion inner membrane</location>
        <topology evidence="1 10">Single-pass membrane protein</topology>
    </subcellularLocation>
</comment>
<organism evidence="12 13">
    <name type="scientific">Sphaerobolus stellatus (strain SS14)</name>
    <dbReference type="NCBI Taxonomy" id="990650"/>
    <lineage>
        <taxon>Eukaryota</taxon>
        <taxon>Fungi</taxon>
        <taxon>Dikarya</taxon>
        <taxon>Basidiomycota</taxon>
        <taxon>Agaricomycotina</taxon>
        <taxon>Agaricomycetes</taxon>
        <taxon>Phallomycetidae</taxon>
        <taxon>Geastrales</taxon>
        <taxon>Sphaerobolaceae</taxon>
        <taxon>Sphaerobolus</taxon>
    </lineage>
</organism>
<reference evidence="12 13" key="1">
    <citation type="submission" date="2014-06" db="EMBL/GenBank/DDBJ databases">
        <title>Evolutionary Origins and Diversification of the Mycorrhizal Mutualists.</title>
        <authorList>
            <consortium name="DOE Joint Genome Institute"/>
            <consortium name="Mycorrhizal Genomics Consortium"/>
            <person name="Kohler A."/>
            <person name="Kuo A."/>
            <person name="Nagy L.G."/>
            <person name="Floudas D."/>
            <person name="Copeland A."/>
            <person name="Barry K.W."/>
            <person name="Cichocki N."/>
            <person name="Veneault-Fourrey C."/>
            <person name="LaButti K."/>
            <person name="Lindquist E.A."/>
            <person name="Lipzen A."/>
            <person name="Lundell T."/>
            <person name="Morin E."/>
            <person name="Murat C."/>
            <person name="Riley R."/>
            <person name="Ohm R."/>
            <person name="Sun H."/>
            <person name="Tunlid A."/>
            <person name="Henrissat B."/>
            <person name="Grigoriev I.V."/>
            <person name="Hibbett D.S."/>
            <person name="Martin F."/>
        </authorList>
    </citation>
    <scope>NUCLEOTIDE SEQUENCE [LARGE SCALE GENOMIC DNA]</scope>
    <source>
        <strain evidence="12 13">SS14</strain>
    </source>
</reference>
<evidence type="ECO:0000259" key="11">
    <source>
        <dbReference type="Pfam" id="PF10443"/>
    </source>
</evidence>
<dbReference type="SUPFAM" id="SSF52540">
    <property type="entry name" value="P-loop containing nucleoside triphosphate hydrolases"/>
    <property type="match status" value="2"/>
</dbReference>
<name>A0A0C9UZ74_SPHS4</name>
<evidence type="ECO:0000313" key="12">
    <source>
        <dbReference type="EMBL" id="KIJ34602.1"/>
    </source>
</evidence>
<dbReference type="PANTHER" id="PTHR32198">
    <property type="entry name" value="MITOCHONDRIAL ESCAPE PROTEIN 2"/>
    <property type="match status" value="1"/>
</dbReference>
<keyword evidence="13" id="KW-1185">Reference proteome</keyword>
<keyword evidence="4" id="KW-0812">Transmembrane</keyword>
<keyword evidence="7 10" id="KW-0496">Mitochondrion</keyword>
<dbReference type="Pfam" id="PF10443">
    <property type="entry name" value="RNA12"/>
    <property type="match status" value="1"/>
</dbReference>
<evidence type="ECO:0000313" key="13">
    <source>
        <dbReference type="Proteomes" id="UP000054279"/>
    </source>
</evidence>
<keyword evidence="6" id="KW-1133">Transmembrane helix</keyword>
<evidence type="ECO:0000256" key="1">
    <source>
        <dbReference type="ARBA" id="ARBA00004434"/>
    </source>
</evidence>
<comment type="similarity">
    <text evidence="2 10">Belongs to the YME2 family.</text>
</comment>
<dbReference type="AlphaFoldDB" id="A0A0C9UZ74"/>
<evidence type="ECO:0000256" key="4">
    <source>
        <dbReference type="ARBA" id="ARBA00022692"/>
    </source>
</evidence>
<sequence length="732" mass="82709">MLSSSTLYRSTALITTPFRHTYPSLCRGFLPLRTRWQSTAAGAREGKDRKVEATLFLDSVFPVRFGTWDLRHYIALLREEQVVDKVRNMFEGVDVHGFELASIEPRLKDGGIFVKFRYSPPSDSCDPKVPDIHESILHPPDSALKEIKATLLDIIQSKGGLPSWIEEFRRGGTIWRVRGRPWREDMRRYASPILKVSFEGPDVSEERIWNLLRRYGRIREVQPPTPVPAGTLRSVMVTFERTHSAAIAHNCVYGAWIPGLMDETKYTKLHTGYERPIKPHLVRDWLASHPKIVFPIVVFLLGTLTYTVFDPVRAFFVQAKTMGWLDYNTFAVTKWLRRNALDRLAETFDNSGNGEQHHPATDTTVWEDRKEAKNALKNYLCDYPNTITFVHGPSGSGKSRLLRSILEKSDRRAMIINCSDIYAGASDAAKVKSLAEQTGYWPIFSFLNSFNNLIDLASVGLIGQKALPTKPLNAVALADADPASSLSYINQKLKEASVDYSITPEERTLVERVGGRASDLETIIHKVRAGQKIEDAVEDIIQRGVAELRKNAFGDDAEDAKALPWSRQQAWTVMKLLAQKERLPYYEVLLDFPFKGDESALRAMEHAELISITTVNGRPSTIQPGKPVYRYVFQRLLADRVFQAMQDIALNEQLAAGAESSIKAAEAELATLWEISPKGQAGGRREYLFNKLAGASDKIQQLEGKNAELKKVLGERDVADDERSKRWWWVFG</sequence>
<dbReference type="GO" id="GO:0006397">
    <property type="term" value="P:mRNA processing"/>
    <property type="evidence" value="ECO:0007669"/>
    <property type="project" value="UniProtKB-UniRule"/>
</dbReference>
<proteinExistence type="inferred from homology"/>
<evidence type="ECO:0000256" key="10">
    <source>
        <dbReference type="RuleBase" id="RU367108"/>
    </source>
</evidence>
<dbReference type="Proteomes" id="UP000054279">
    <property type="component" value="Unassembled WGS sequence"/>
</dbReference>
<keyword evidence="8" id="KW-0472">Membrane</keyword>
<feature type="domain" description="Mitochondrial escape protein 2 C-terminal" evidence="11">
    <location>
        <begin position="464"/>
        <end position="673"/>
    </location>
</feature>
<gene>
    <name evidence="12" type="ORF">M422DRAFT_70117</name>
</gene>
<evidence type="ECO:0000256" key="9">
    <source>
        <dbReference type="ARBA" id="ARBA00025276"/>
    </source>
</evidence>
<evidence type="ECO:0000256" key="6">
    <source>
        <dbReference type="ARBA" id="ARBA00022989"/>
    </source>
</evidence>
<comment type="function">
    <text evidence="9 10">Plays a role in maintaining the mitochondrial genome and in controlling the mtDNA escape. Involved in the regulation of mtDNA nucleotide structure and number. May have a dispensable role in early maturation of pre-rRNA.</text>
</comment>
<evidence type="ECO:0000256" key="3">
    <source>
        <dbReference type="ARBA" id="ARBA00020222"/>
    </source>
</evidence>
<dbReference type="InterPro" id="IPR018850">
    <property type="entry name" value="Mt_escape_2_C"/>
</dbReference>
<keyword evidence="10" id="KW-0507">mRNA processing</keyword>
<accession>A0A0C9UZ74</accession>
<dbReference type="InterPro" id="IPR039627">
    <property type="entry name" value="Yme2_C"/>
</dbReference>